<dbReference type="OrthoDB" id="5864185at2759"/>
<gene>
    <name evidence="4 6 7" type="ORF">SRAE_1000266200</name>
</gene>
<evidence type="ECO:0000256" key="1">
    <source>
        <dbReference type="SAM" id="Coils"/>
    </source>
</evidence>
<dbReference type="CTD" id="36376773"/>
<feature type="compositionally biased region" description="Low complexity" evidence="2">
    <location>
        <begin position="1"/>
        <end position="14"/>
    </location>
</feature>
<accession>A0A090L8F2</accession>
<dbReference type="WormBase" id="SRAE_1000266200">
    <property type="protein sequence ID" value="SRP01937"/>
    <property type="gene ID" value="WBGene00259278"/>
</dbReference>
<dbReference type="Proteomes" id="UP000035682">
    <property type="component" value="Unplaced"/>
</dbReference>
<evidence type="ECO:0000313" key="6">
    <source>
        <dbReference type="WBParaSite" id="SRAE_1000266200.1"/>
    </source>
</evidence>
<dbReference type="EMBL" id="LN609528">
    <property type="protein sequence ID" value="CEF64408.1"/>
    <property type="molecule type" value="Genomic_DNA"/>
</dbReference>
<keyword evidence="5" id="KW-1185">Reference proteome</keyword>
<dbReference type="PROSITE" id="PS50021">
    <property type="entry name" value="CH"/>
    <property type="match status" value="1"/>
</dbReference>
<dbReference type="InterPro" id="IPR036872">
    <property type="entry name" value="CH_dom_sf"/>
</dbReference>
<name>A0A090L8F2_STRRB</name>
<protein>
    <submittedName>
        <fullName evidence="4 6">Calponin homology domain-containing protein</fullName>
    </submittedName>
</protein>
<evidence type="ECO:0000259" key="3">
    <source>
        <dbReference type="PROSITE" id="PS50021"/>
    </source>
</evidence>
<dbReference type="InterPro" id="IPR001715">
    <property type="entry name" value="CH_dom"/>
</dbReference>
<reference evidence="4 5" key="1">
    <citation type="submission" date="2014-09" db="EMBL/GenBank/DDBJ databases">
        <authorList>
            <person name="Martin A.A."/>
        </authorList>
    </citation>
    <scope>NUCLEOTIDE SEQUENCE</scope>
    <source>
        <strain evidence="5">ED321</strain>
        <strain evidence="4">ED321 Heterogonic</strain>
    </source>
</reference>
<dbReference type="RefSeq" id="XP_024503609.1">
    <property type="nucleotide sequence ID" value="XM_024649765.1"/>
</dbReference>
<evidence type="ECO:0000256" key="2">
    <source>
        <dbReference type="SAM" id="MobiDB-lite"/>
    </source>
</evidence>
<evidence type="ECO:0000313" key="4">
    <source>
        <dbReference type="EMBL" id="CEF64408.1"/>
    </source>
</evidence>
<evidence type="ECO:0000313" key="5">
    <source>
        <dbReference type="Proteomes" id="UP000035682"/>
    </source>
</evidence>
<feature type="domain" description="Calponin-homology (CH)" evidence="3">
    <location>
        <begin position="328"/>
        <end position="439"/>
    </location>
</feature>
<dbReference type="SUPFAM" id="SSF47576">
    <property type="entry name" value="Calponin-homology domain, CH-domain"/>
    <property type="match status" value="1"/>
</dbReference>
<dbReference type="WBParaSite" id="SRAE_1000266200.1">
    <property type="protein sequence ID" value="SRAE_1000266200.1"/>
    <property type="gene ID" value="WBGene00259278"/>
</dbReference>
<reference evidence="6" key="2">
    <citation type="submission" date="2020-12" db="UniProtKB">
        <authorList>
            <consortium name="WormBaseParasite"/>
        </authorList>
    </citation>
    <scope>IDENTIFICATION</scope>
</reference>
<organism evidence="4">
    <name type="scientific">Strongyloides ratti</name>
    <name type="common">Parasitic roundworm</name>
    <dbReference type="NCBI Taxonomy" id="34506"/>
    <lineage>
        <taxon>Eukaryota</taxon>
        <taxon>Metazoa</taxon>
        <taxon>Ecdysozoa</taxon>
        <taxon>Nematoda</taxon>
        <taxon>Chromadorea</taxon>
        <taxon>Rhabditida</taxon>
        <taxon>Tylenchina</taxon>
        <taxon>Panagrolaimomorpha</taxon>
        <taxon>Strongyloidoidea</taxon>
        <taxon>Strongyloididae</taxon>
        <taxon>Strongyloides</taxon>
    </lineage>
</organism>
<dbReference type="STRING" id="34506.A0A090L8F2"/>
<dbReference type="Gene3D" id="1.10.418.10">
    <property type="entry name" value="Calponin-like domain"/>
    <property type="match status" value="1"/>
</dbReference>
<dbReference type="AlphaFoldDB" id="A0A090L8F2"/>
<feature type="coiled-coil region" evidence="1">
    <location>
        <begin position="101"/>
        <end position="235"/>
    </location>
</feature>
<keyword evidence="1" id="KW-0175">Coiled coil</keyword>
<feature type="region of interest" description="Disordered" evidence="2">
    <location>
        <begin position="1"/>
        <end position="32"/>
    </location>
</feature>
<evidence type="ECO:0000313" key="7">
    <source>
        <dbReference type="WormBase" id="SRAE_1000266200"/>
    </source>
</evidence>
<proteinExistence type="predicted"/>
<dbReference type="GeneID" id="36376773"/>
<sequence length="444" mass="51423">MFGSNSSRGSSVSNTPKNSRVNSLYKGGSPISTKRRVLTETRNGISKTPSCTERRKQYSQDLQKRIIRSVVVKKTDKENEHREVHEIDNLCNKLNLIEKSHRTATEELQATAEELHDLKEIIGIYEKELIDLQNENERLRHEVSEKEGNEMLDESQYNDENLFYYKNMYQEQYEENKRLKQTIRHLKDSLKREKEKSKQFGADMLVVIKAADRMREEAEAELAKVLNRKLSFNDKRRKSEIEESRDFIVASHLAKIDAFNRDSVSSSISDCVFDEILPDGKSLSLQQSSEKLRKPRSSFTPHKVAGVIVTNPAEESMWNDLLKNKKLMSRRNALLACCHELLSDYVKIEDLTNFSSCWSSGKAFAYLLLVLVDDGSKLTYTINDIKFKLVDNLIGEVLKSCKKLGMNDDMLEKEEELSKDFPEWKKVMRFVVNIIVFLKYSHNN</sequence>